<dbReference type="PROSITE" id="PS51192">
    <property type="entry name" value="HELICASE_ATP_BIND_1"/>
    <property type="match status" value="1"/>
</dbReference>
<protein>
    <recommendedName>
        <fullName evidence="1">Helicase ATP-binding domain-containing protein</fullName>
    </recommendedName>
</protein>
<proteinExistence type="predicted"/>
<comment type="caution">
    <text evidence="2">The sequence shown here is derived from an EMBL/GenBank/DDBJ whole genome shotgun (WGS) entry which is preliminary data.</text>
</comment>
<evidence type="ECO:0000313" key="3">
    <source>
        <dbReference type="Proteomes" id="UP000292881"/>
    </source>
</evidence>
<dbReference type="GO" id="GO:0004386">
    <property type="term" value="F:helicase activity"/>
    <property type="evidence" value="ECO:0007669"/>
    <property type="project" value="InterPro"/>
</dbReference>
<dbReference type="InterPro" id="IPR006555">
    <property type="entry name" value="ATP-dep_Helicase_C"/>
</dbReference>
<dbReference type="SMART" id="SM00491">
    <property type="entry name" value="HELICc2"/>
    <property type="match status" value="1"/>
</dbReference>
<evidence type="ECO:0000259" key="1">
    <source>
        <dbReference type="PROSITE" id="PS51192"/>
    </source>
</evidence>
<accession>A0A4V1QTH5</accession>
<sequence length="857" mass="92808">MAFVGKTRKVIQQFDTPEELYLRGALPRTGEAVPSLWLHQGDVIRSYAEKHQKTPDLALELPTGTGKTLPGLLIGEWVRRKGEGPVLYATPTKQLARQVAGAAKREGIPVALLLDGHRKWDVNDETAVEAGEAIGVTTYSAIFNSNPHVPTPRLIVFDDAHAGEQFVGHEYGVDIRRSESEEAYFAVLATLKPFLSGLLIQRLEGAPDPGAHNQVRLIVPAVDQTALGALDAALARLPRPYKFEHAMVRSGLASCLLYLSYSGVQLRPMVPPTFENKVFAQAGQRIYLSATLGSGGELERAFGRREIVRMPLPTKTPPRSGRRLFVFPDLVAGGDSAALTKRIVALTNKALVLSQDTVERAREAAAALAGPGVPVLGKDELESEGLESFAIARTGVLGLANRYDGMDLPDHACRIVVLDGKPDAVGLQEKFLSERAEANAALSERIRTRIVQGAGRSTRGPNDYAVVVVRGTDITKYFSRPENIAALEPEIQAEVQFGWANSRGADPDDVIENVTTFLAHDSAWRETGEEMVAEFRGDAVKVEPLAAEPLGKAAPLEVEAWQLAYSGEWIAASEKLREAVVHVGPEATRGYRGLLLYIAGVWLHLGAADETERGRARELVREAGLAANRGTWLREMVPLPAADEVELAPMDVVAVNEIVARLRGRIRPSVIKAELGEMGAALSQADAERYERGLTILGKYLGAAASKPKGRARCDSAWEWGNAMWMTVEAKSEEHSDGLLPVKDIRQANTQLDQLAHDRGADNAPAGSVSVLLSDRLAVDPQHAPVANPNVYLSSPETVEGIVGDVVTVWSDLLSTATGQMSEAEQKKHVRAVLTENGCLPSQILDRLTQTRIRPGD</sequence>
<gene>
    <name evidence="2" type="ORF">ESO86_00205</name>
</gene>
<dbReference type="SUPFAM" id="SSF52540">
    <property type="entry name" value="P-loop containing nucleoside triphosphate hydrolases"/>
    <property type="match status" value="1"/>
</dbReference>
<dbReference type="Proteomes" id="UP000292881">
    <property type="component" value="Unassembled WGS sequence"/>
</dbReference>
<dbReference type="RefSeq" id="WP_129232887.1">
    <property type="nucleotide sequence ID" value="NZ_SDPL01000001.1"/>
</dbReference>
<dbReference type="EMBL" id="SDPL01000001">
    <property type="protein sequence ID" value="RXZ51913.1"/>
    <property type="molecule type" value="Genomic_DNA"/>
</dbReference>
<dbReference type="GO" id="GO:0005524">
    <property type="term" value="F:ATP binding"/>
    <property type="evidence" value="ECO:0007669"/>
    <property type="project" value="InterPro"/>
</dbReference>
<organism evidence="2 3">
    <name type="scientific">Agromyces binzhouensis</name>
    <dbReference type="NCBI Taxonomy" id="1817495"/>
    <lineage>
        <taxon>Bacteria</taxon>
        <taxon>Bacillati</taxon>
        <taxon>Actinomycetota</taxon>
        <taxon>Actinomycetes</taxon>
        <taxon>Micrococcales</taxon>
        <taxon>Microbacteriaceae</taxon>
        <taxon>Agromyces</taxon>
    </lineage>
</organism>
<feature type="domain" description="Helicase ATP-binding" evidence="1">
    <location>
        <begin position="48"/>
        <end position="310"/>
    </location>
</feature>
<dbReference type="InterPro" id="IPR027417">
    <property type="entry name" value="P-loop_NTPase"/>
</dbReference>
<name>A0A4V1QTH5_9MICO</name>
<reference evidence="2 3" key="1">
    <citation type="submission" date="2019-01" db="EMBL/GenBank/DDBJ databases">
        <authorList>
            <person name="Li J."/>
        </authorList>
    </citation>
    <scope>NUCLEOTIDE SEQUENCE [LARGE SCALE GENOMIC DNA]</scope>
    <source>
        <strain evidence="2 3">CGMCC 4.7180</strain>
    </source>
</reference>
<dbReference type="GO" id="GO:0006139">
    <property type="term" value="P:nucleobase-containing compound metabolic process"/>
    <property type="evidence" value="ECO:0007669"/>
    <property type="project" value="InterPro"/>
</dbReference>
<dbReference type="Pfam" id="PF00270">
    <property type="entry name" value="DEAD"/>
    <property type="match status" value="1"/>
</dbReference>
<dbReference type="GO" id="GO:0016818">
    <property type="term" value="F:hydrolase activity, acting on acid anhydrides, in phosphorus-containing anhydrides"/>
    <property type="evidence" value="ECO:0007669"/>
    <property type="project" value="InterPro"/>
</dbReference>
<dbReference type="Gene3D" id="3.40.50.300">
    <property type="entry name" value="P-loop containing nucleotide triphosphate hydrolases"/>
    <property type="match status" value="2"/>
</dbReference>
<dbReference type="OrthoDB" id="366844at2"/>
<evidence type="ECO:0000313" key="2">
    <source>
        <dbReference type="EMBL" id="RXZ51913.1"/>
    </source>
</evidence>
<dbReference type="GO" id="GO:0003676">
    <property type="term" value="F:nucleic acid binding"/>
    <property type="evidence" value="ECO:0007669"/>
    <property type="project" value="InterPro"/>
</dbReference>
<dbReference type="AlphaFoldDB" id="A0A4V1QTH5"/>
<dbReference type="InterPro" id="IPR011545">
    <property type="entry name" value="DEAD/DEAH_box_helicase_dom"/>
</dbReference>
<dbReference type="InterPro" id="IPR014001">
    <property type="entry name" value="Helicase_ATP-bd"/>
</dbReference>
<dbReference type="SMART" id="SM00487">
    <property type="entry name" value="DEXDc"/>
    <property type="match status" value="1"/>
</dbReference>
<keyword evidence="3" id="KW-1185">Reference proteome</keyword>